<evidence type="ECO:0000313" key="3">
    <source>
        <dbReference type="EMBL" id="AWT27383.1"/>
    </source>
</evidence>
<dbReference type="EMBL" id="CP024988">
    <property type="protein sequence ID" value="AWT27383.1"/>
    <property type="molecule type" value="Genomic_DNA"/>
</dbReference>
<keyword evidence="2" id="KW-1133">Transmembrane helix</keyword>
<keyword evidence="2" id="KW-0472">Membrane</keyword>
<proteinExistence type="predicted"/>
<sequence length="332" mass="34182">MNHREKIMSTTTPSTPSTPSTLTAPPVAPHLRLADAATEAELRSRSVPDIPDRHLGDHPEIRPRMGARVGFVTRLGTTVAALGAGAGAAALVGATTGVTAHGALTAGVVATGLLTAVAANWSTCGMSVAGVVAAPKQEGRPGASTPVGRLLAHLTGSLLTSVPTGLALGGVGWLIQSTVGAGSVPWAALLGIWAVIALAYGLHESDLVRMPTPMRRVQLPRHLRRAGRPARVSFYFGMLIGPGFMIFIRSAAYYLLFLGVLALGDPLLGAALFALVSVGRCGPAAMAIVMQHRGRTMADFLMKSMTMDRMVQLSAGVGLTALAGFAGTALLF</sequence>
<feature type="region of interest" description="Disordered" evidence="1">
    <location>
        <begin position="41"/>
        <end position="61"/>
    </location>
</feature>
<feature type="transmembrane region" description="Helical" evidence="2">
    <location>
        <begin position="232"/>
        <end position="255"/>
    </location>
</feature>
<organism evidence="3 4">
    <name type="scientific">Corynebacterium provencense</name>
    <dbReference type="NCBI Taxonomy" id="1737425"/>
    <lineage>
        <taxon>Bacteria</taxon>
        <taxon>Bacillati</taxon>
        <taxon>Actinomycetota</taxon>
        <taxon>Actinomycetes</taxon>
        <taxon>Mycobacteriales</taxon>
        <taxon>Corynebacteriaceae</taxon>
        <taxon>Corynebacterium</taxon>
    </lineage>
</organism>
<name>A0A2Z3Z1B1_9CORY</name>
<feature type="transmembrane region" description="Helical" evidence="2">
    <location>
        <begin position="181"/>
        <end position="202"/>
    </location>
</feature>
<dbReference type="STRING" id="1737425.GCA_900049755_01666"/>
<evidence type="ECO:0000313" key="4">
    <source>
        <dbReference type="Proteomes" id="UP000247696"/>
    </source>
</evidence>
<dbReference type="AlphaFoldDB" id="A0A2Z3Z1B1"/>
<feature type="transmembrane region" description="Helical" evidence="2">
    <location>
        <begin position="267"/>
        <end position="289"/>
    </location>
</feature>
<feature type="transmembrane region" description="Helical" evidence="2">
    <location>
        <begin position="310"/>
        <end position="331"/>
    </location>
</feature>
<protein>
    <submittedName>
        <fullName evidence="3">Methylamine utilization protein MauF</fullName>
    </submittedName>
</protein>
<keyword evidence="2" id="KW-0812">Transmembrane</keyword>
<evidence type="ECO:0000256" key="1">
    <source>
        <dbReference type="SAM" id="MobiDB-lite"/>
    </source>
</evidence>
<dbReference type="KEGG" id="cpre:Csp1_26400"/>
<accession>A0A2Z3Z1B1</accession>
<feature type="transmembrane region" description="Helical" evidence="2">
    <location>
        <begin position="71"/>
        <end position="92"/>
    </location>
</feature>
<keyword evidence="4" id="KW-1185">Reference proteome</keyword>
<dbReference type="Proteomes" id="UP000247696">
    <property type="component" value="Chromosome"/>
</dbReference>
<reference evidence="4" key="1">
    <citation type="submission" date="2017-11" db="EMBL/GenBank/DDBJ databases">
        <title>Otitis media/interna in a cat caused by the recently described species Corynebacterium provencense.</title>
        <authorList>
            <person name="Kittl S."/>
            <person name="Brodard I."/>
            <person name="Rychener L."/>
            <person name="Jores J."/>
            <person name="Roosje P."/>
            <person name="Gobeli Brawand S."/>
        </authorList>
    </citation>
    <scope>NUCLEOTIDE SEQUENCE [LARGE SCALE GENOMIC DNA]</scope>
    <source>
        <strain evidence="4">17KM38</strain>
    </source>
</reference>
<feature type="transmembrane region" description="Helical" evidence="2">
    <location>
        <begin position="150"/>
        <end position="175"/>
    </location>
</feature>
<feature type="transmembrane region" description="Helical" evidence="2">
    <location>
        <begin position="104"/>
        <end position="129"/>
    </location>
</feature>
<feature type="compositionally biased region" description="Low complexity" evidence="1">
    <location>
        <begin position="9"/>
        <end position="25"/>
    </location>
</feature>
<evidence type="ECO:0000256" key="2">
    <source>
        <dbReference type="SAM" id="Phobius"/>
    </source>
</evidence>
<gene>
    <name evidence="3" type="primary">mauF</name>
    <name evidence="3" type="ORF">Csp1_26400</name>
</gene>
<feature type="region of interest" description="Disordered" evidence="1">
    <location>
        <begin position="1"/>
        <end position="26"/>
    </location>
</feature>